<dbReference type="AlphaFoldDB" id="F9WDW8"/>
<name>F9WDW8_TRYCI</name>
<protein>
    <submittedName>
        <fullName evidence="1">WGS project CAEQ00000000 data, annotated contig 2413</fullName>
    </submittedName>
</protein>
<dbReference type="VEuPathDB" id="TriTrypDB:TcIL3000_0_59910"/>
<evidence type="ECO:0000313" key="1">
    <source>
        <dbReference type="EMBL" id="CCD15473.1"/>
    </source>
</evidence>
<dbReference type="EMBL" id="CAEQ01001923">
    <property type="protein sequence ID" value="CCD15473.1"/>
    <property type="molecule type" value="Genomic_DNA"/>
</dbReference>
<proteinExistence type="predicted"/>
<dbReference type="Proteomes" id="UP000000702">
    <property type="component" value="Unassembled WGS sequence"/>
</dbReference>
<reference evidence="2" key="1">
    <citation type="submission" date="2011-07" db="EMBL/GenBank/DDBJ databases">
        <title>Divergent evolution of antigenic variation in African trypanosomes.</title>
        <authorList>
            <person name="Jackson A.P."/>
            <person name="Berry A."/>
            <person name="Allison H.C."/>
            <person name="Burton P."/>
            <person name="Anderson J."/>
            <person name="Aslett M."/>
            <person name="Brown R."/>
            <person name="Corton N."/>
            <person name="Harris D."/>
            <person name="Hauser H."/>
            <person name="Gamble J."/>
            <person name="Gilderthorp R."/>
            <person name="McQuillan J."/>
            <person name="Quail M.A."/>
            <person name="Sanders M."/>
            <person name="Van Tonder A."/>
            <person name="Ginger M.L."/>
            <person name="Donelson J.E."/>
            <person name="Field M.C."/>
            <person name="Barry J.D."/>
            <person name="Berriman M."/>
            <person name="Hertz-Fowler C."/>
        </authorList>
    </citation>
    <scope>NUCLEOTIDE SEQUENCE [LARGE SCALE GENOMIC DNA]</scope>
    <source>
        <strain evidence="2">IL3000</strain>
    </source>
</reference>
<keyword evidence="2" id="KW-1185">Reference proteome</keyword>
<reference evidence="1 2" key="2">
    <citation type="journal article" date="2012" name="Proc. Natl. Acad. Sci. U.S.A.">
        <title>Antigenic diversity is generated by distinct evolutionary mechanisms in African trypanosome species.</title>
        <authorList>
            <person name="Jackson A.P."/>
            <person name="Berry A."/>
            <person name="Aslett M."/>
            <person name="Allison H.C."/>
            <person name="Burton P."/>
            <person name="Vavrova-Anderson J."/>
            <person name="Brown R."/>
            <person name="Browne H."/>
            <person name="Corton N."/>
            <person name="Hauser H."/>
            <person name="Gamble J."/>
            <person name="Gilderthorp R."/>
            <person name="Marcello L."/>
            <person name="McQuillan J."/>
            <person name="Otto T.D."/>
            <person name="Quail M.A."/>
            <person name="Sanders M.J."/>
            <person name="van Tonder A."/>
            <person name="Ginger M.L."/>
            <person name="Field M.C."/>
            <person name="Barry J.D."/>
            <person name="Hertz-Fowler C."/>
            <person name="Berriman M."/>
        </authorList>
    </citation>
    <scope>NUCLEOTIDE SEQUENCE [LARGE SCALE GENOMIC DNA]</scope>
    <source>
        <strain evidence="1 2">IL3000</strain>
    </source>
</reference>
<organism evidence="1 2">
    <name type="scientific">Trypanosoma congolense (strain IL3000)</name>
    <dbReference type="NCBI Taxonomy" id="1068625"/>
    <lineage>
        <taxon>Eukaryota</taxon>
        <taxon>Discoba</taxon>
        <taxon>Euglenozoa</taxon>
        <taxon>Kinetoplastea</taxon>
        <taxon>Metakinetoplastina</taxon>
        <taxon>Trypanosomatida</taxon>
        <taxon>Trypanosomatidae</taxon>
        <taxon>Trypanosoma</taxon>
        <taxon>Nannomonas</taxon>
    </lineage>
</organism>
<accession>F9WDW8</accession>
<evidence type="ECO:0000313" key="2">
    <source>
        <dbReference type="Proteomes" id="UP000000702"/>
    </source>
</evidence>
<sequence length="156" mass="17665">MWARTTWKQKGCIMRRFYAFAGRHELLAGQTTVRLFYHKFAACKEQCNSAHEDTAFHIGCRALASADVLSGVVLIGRWRPHKTGSSRAALGARFRLQHASTRAGWSGVTAGMWREMAQPRNDNFVPHPKDKDAIVIDWEGIERRSKATHTELWGTV</sequence>
<comment type="caution">
    <text evidence="1">The sequence shown here is derived from an EMBL/GenBank/DDBJ whole genome shotgun (WGS) entry which is preliminary data.</text>
</comment>
<gene>
    <name evidence="1" type="ORF">TCIL3000_0_59910</name>
</gene>